<feature type="transmembrane region" description="Helical" evidence="10">
    <location>
        <begin position="42"/>
        <end position="61"/>
    </location>
</feature>
<evidence type="ECO:0000259" key="13">
    <source>
        <dbReference type="Pfam" id="PF14111"/>
    </source>
</evidence>
<dbReference type="GO" id="GO:0016717">
    <property type="term" value="F:oxidoreductase activity, acting on paired donors, with oxidation of a pair of donors resulting in the reduction of molecular oxygen to two molecules of water"/>
    <property type="evidence" value="ECO:0007669"/>
    <property type="project" value="InterPro"/>
</dbReference>
<keyword evidence="9" id="KW-0275">Fatty acid biosynthesis</keyword>
<comment type="subcellular location">
    <subcellularLocation>
        <location evidence="1">Membrane</location>
    </subcellularLocation>
</comment>
<dbReference type="InterPro" id="IPR005804">
    <property type="entry name" value="FA_desaturase_dom"/>
</dbReference>
<sequence>MAVQLKPKLGVPTSKPPFTVGQLRKAIPPHCFQRSFFRSFSYLVYDLCMIYIFYYAATTYIPSLPSPLNYVAWPVYWFLQGCILTGIWVIAHECGHGAFSEHQRINDIIGLILHSAILIPYFSWKYTHHLHHANTSSMEHDENFVPKPKSKLPKYSKYFNNPVGRAIRLTISLTVGMYLYLAFNLAGRKHDRLASHYDPNSPLFTDRERLQIYLSDAGLFAATCLLFKVAAAKGLTWLICVYGVPVLFANGMIVLITFLHHCHPDLPHYDSSEWDWLKGALSTVDRDYGILNKVFHNITDTHVAHHLFNSIPHYHAMDATKAIKTVLGDYYQFDDTPIIKAMWRSTTECLYVEQDQTRKGVYCLLPCWLTGLVTASAAGFGPVPPQPPPLPVSPDVAMEPGDPAISAPLSFKDKLVAGQPSQTRGADDDFVEQPDDITAYHTPEGPVVKISDRYRNMLHKRWANTLIVKLWGRNIGFRTLCNRLPNLWKLKEGVRLVDLDNNFYFVRFTNHQDYLNALANGPWIVFEHYLTVEPWKPKFDPATHKFTSVVAWVQSGPFM</sequence>
<evidence type="ECO:0000259" key="12">
    <source>
        <dbReference type="Pfam" id="PF11960"/>
    </source>
</evidence>
<comment type="similarity">
    <text evidence="3">Belongs to the fatty acid desaturase type 1 family.</text>
</comment>
<accession>A0A9Q0F2U7</accession>
<dbReference type="InterPro" id="IPR021863">
    <property type="entry name" value="FAS_N"/>
</dbReference>
<dbReference type="Pfam" id="PF11960">
    <property type="entry name" value="DUF3474"/>
    <property type="match status" value="1"/>
</dbReference>
<keyword evidence="4" id="KW-0444">Lipid biosynthesis</keyword>
<feature type="domain" description="DUF4283" evidence="13">
    <location>
        <begin position="460"/>
        <end position="542"/>
    </location>
</feature>
<evidence type="ECO:0000256" key="1">
    <source>
        <dbReference type="ARBA" id="ARBA00004370"/>
    </source>
</evidence>
<evidence type="ECO:0000256" key="3">
    <source>
        <dbReference type="ARBA" id="ARBA00009295"/>
    </source>
</evidence>
<keyword evidence="5" id="KW-0276">Fatty acid metabolism</keyword>
<feature type="transmembrane region" description="Helical" evidence="10">
    <location>
        <begin position="73"/>
        <end position="92"/>
    </location>
</feature>
<dbReference type="InterPro" id="IPR012171">
    <property type="entry name" value="Fatty_acid_desaturase"/>
</dbReference>
<dbReference type="Pfam" id="PF00487">
    <property type="entry name" value="FA_desaturase"/>
    <property type="match status" value="1"/>
</dbReference>
<dbReference type="EMBL" id="JAKUCV010007634">
    <property type="protein sequence ID" value="KAJ4822576.1"/>
    <property type="molecule type" value="Genomic_DNA"/>
</dbReference>
<evidence type="ECO:0000313" key="14">
    <source>
        <dbReference type="EMBL" id="KAJ4822576.1"/>
    </source>
</evidence>
<feature type="domain" description="Fatty acid desaturase N-terminal" evidence="12">
    <location>
        <begin position="12"/>
        <end position="51"/>
    </location>
</feature>
<evidence type="ECO:0000256" key="5">
    <source>
        <dbReference type="ARBA" id="ARBA00022832"/>
    </source>
</evidence>
<reference evidence="14" key="2">
    <citation type="journal article" date="2023" name="Plants (Basel)">
        <title>Annotation of the Turnera subulata (Passifloraceae) Draft Genome Reveals the S-Locus Evolved after the Divergence of Turneroideae from Passifloroideae in a Stepwise Manner.</title>
        <authorList>
            <person name="Henning P.M."/>
            <person name="Roalson E.H."/>
            <person name="Mir W."/>
            <person name="McCubbin A.G."/>
            <person name="Shore J.S."/>
        </authorList>
    </citation>
    <scope>NUCLEOTIDE SEQUENCE</scope>
    <source>
        <strain evidence="14">F60SS</strain>
    </source>
</reference>
<proteinExistence type="inferred from homology"/>
<keyword evidence="8 10" id="KW-0472">Membrane</keyword>
<gene>
    <name evidence="14" type="primary">FAD12_11</name>
    <name evidence="14" type="ORF">Tsubulata_021489</name>
</gene>
<feature type="transmembrane region" description="Helical" evidence="10">
    <location>
        <begin position="235"/>
        <end position="259"/>
    </location>
</feature>
<keyword evidence="15" id="KW-1185">Reference proteome</keyword>
<dbReference type="GO" id="GO:0016020">
    <property type="term" value="C:membrane"/>
    <property type="evidence" value="ECO:0007669"/>
    <property type="project" value="UniProtKB-SubCell"/>
</dbReference>
<feature type="domain" description="Fatty acid desaturase" evidence="11">
    <location>
        <begin position="72"/>
        <end position="332"/>
    </location>
</feature>
<evidence type="ECO:0000313" key="15">
    <source>
        <dbReference type="Proteomes" id="UP001141552"/>
    </source>
</evidence>
<dbReference type="CDD" id="cd03507">
    <property type="entry name" value="Delta12-FADS-like"/>
    <property type="match status" value="1"/>
</dbReference>
<dbReference type="Proteomes" id="UP001141552">
    <property type="component" value="Unassembled WGS sequence"/>
</dbReference>
<dbReference type="OrthoDB" id="1719848at2759"/>
<dbReference type="AlphaFoldDB" id="A0A9Q0F2U7"/>
<keyword evidence="10" id="KW-0812">Transmembrane</keyword>
<dbReference type="GO" id="GO:0006633">
    <property type="term" value="P:fatty acid biosynthetic process"/>
    <property type="evidence" value="ECO:0007669"/>
    <property type="project" value="UniProtKB-KW"/>
</dbReference>
<evidence type="ECO:0000256" key="8">
    <source>
        <dbReference type="ARBA" id="ARBA00023136"/>
    </source>
</evidence>
<evidence type="ECO:0000259" key="11">
    <source>
        <dbReference type="Pfam" id="PF00487"/>
    </source>
</evidence>
<evidence type="ECO:0000256" key="2">
    <source>
        <dbReference type="ARBA" id="ARBA00005189"/>
    </source>
</evidence>
<name>A0A9Q0F2U7_9ROSI</name>
<evidence type="ECO:0000256" key="9">
    <source>
        <dbReference type="ARBA" id="ARBA00023160"/>
    </source>
</evidence>
<dbReference type="InterPro" id="IPR025558">
    <property type="entry name" value="DUF4283"/>
</dbReference>
<feature type="transmembrane region" description="Helical" evidence="10">
    <location>
        <begin position="166"/>
        <end position="186"/>
    </location>
</feature>
<comment type="caution">
    <text evidence="14">The sequence shown here is derived from an EMBL/GenBank/DDBJ whole genome shotgun (WGS) entry which is preliminary data.</text>
</comment>
<evidence type="ECO:0000256" key="10">
    <source>
        <dbReference type="SAM" id="Phobius"/>
    </source>
</evidence>
<evidence type="ECO:0000256" key="4">
    <source>
        <dbReference type="ARBA" id="ARBA00022516"/>
    </source>
</evidence>
<dbReference type="Pfam" id="PF14111">
    <property type="entry name" value="DUF4283"/>
    <property type="match status" value="1"/>
</dbReference>
<reference evidence="14" key="1">
    <citation type="submission" date="2022-02" db="EMBL/GenBank/DDBJ databases">
        <authorList>
            <person name="Henning P.M."/>
            <person name="McCubbin A.G."/>
            <person name="Shore J.S."/>
        </authorList>
    </citation>
    <scope>NUCLEOTIDE SEQUENCE</scope>
    <source>
        <strain evidence="14">F60SS</strain>
        <tissue evidence="14">Leaves</tissue>
    </source>
</reference>
<protein>
    <submittedName>
        <fullName evidence="14">Delta(12) fatty acid desaturase</fullName>
    </submittedName>
</protein>
<feature type="transmembrane region" description="Helical" evidence="10">
    <location>
        <begin position="104"/>
        <end position="124"/>
    </location>
</feature>
<evidence type="ECO:0000256" key="6">
    <source>
        <dbReference type="ARBA" id="ARBA00023002"/>
    </source>
</evidence>
<keyword evidence="6" id="KW-0560">Oxidoreductase</keyword>
<dbReference type="PANTHER" id="PTHR32100">
    <property type="entry name" value="OMEGA-6 FATTY ACID DESATURASE, CHLOROPLASTIC"/>
    <property type="match status" value="1"/>
</dbReference>
<keyword evidence="10" id="KW-1133">Transmembrane helix</keyword>
<organism evidence="14 15">
    <name type="scientific">Turnera subulata</name>
    <dbReference type="NCBI Taxonomy" id="218843"/>
    <lineage>
        <taxon>Eukaryota</taxon>
        <taxon>Viridiplantae</taxon>
        <taxon>Streptophyta</taxon>
        <taxon>Embryophyta</taxon>
        <taxon>Tracheophyta</taxon>
        <taxon>Spermatophyta</taxon>
        <taxon>Magnoliopsida</taxon>
        <taxon>eudicotyledons</taxon>
        <taxon>Gunneridae</taxon>
        <taxon>Pentapetalae</taxon>
        <taxon>rosids</taxon>
        <taxon>fabids</taxon>
        <taxon>Malpighiales</taxon>
        <taxon>Passifloraceae</taxon>
        <taxon>Turnera</taxon>
    </lineage>
</organism>
<comment type="pathway">
    <text evidence="2">Lipid metabolism.</text>
</comment>
<keyword evidence="7" id="KW-0443">Lipid metabolism</keyword>
<evidence type="ECO:0000256" key="7">
    <source>
        <dbReference type="ARBA" id="ARBA00023098"/>
    </source>
</evidence>